<dbReference type="Proteomes" id="UP000323632">
    <property type="component" value="Unassembled WGS sequence"/>
</dbReference>
<dbReference type="EMBL" id="VWSH01000001">
    <property type="protein sequence ID" value="KAA5536309.1"/>
    <property type="molecule type" value="Genomic_DNA"/>
</dbReference>
<dbReference type="PANTHER" id="PTHR46594">
    <property type="entry name" value="P-TYPE CATION-TRANSPORTING ATPASE"/>
    <property type="match status" value="1"/>
</dbReference>
<dbReference type="InterPro" id="IPR006121">
    <property type="entry name" value="HMA_dom"/>
</dbReference>
<evidence type="ECO:0000256" key="1">
    <source>
        <dbReference type="ARBA" id="ARBA00022723"/>
    </source>
</evidence>
<name>A0A5M6CT24_9BACT</name>
<feature type="domain" description="HMA" evidence="2">
    <location>
        <begin position="78"/>
        <end position="145"/>
    </location>
</feature>
<proteinExistence type="predicted"/>
<dbReference type="PANTHER" id="PTHR46594:SF4">
    <property type="entry name" value="P-TYPE CATION-TRANSPORTING ATPASE"/>
    <property type="match status" value="1"/>
</dbReference>
<dbReference type="PROSITE" id="PS50846">
    <property type="entry name" value="HMA_2"/>
    <property type="match status" value="1"/>
</dbReference>
<organism evidence="3 4">
    <name type="scientific">Taibaiella lutea</name>
    <dbReference type="NCBI Taxonomy" id="2608001"/>
    <lineage>
        <taxon>Bacteria</taxon>
        <taxon>Pseudomonadati</taxon>
        <taxon>Bacteroidota</taxon>
        <taxon>Chitinophagia</taxon>
        <taxon>Chitinophagales</taxon>
        <taxon>Chitinophagaceae</taxon>
        <taxon>Taibaiella</taxon>
    </lineage>
</organism>
<accession>A0A5M6CT24</accession>
<evidence type="ECO:0000313" key="3">
    <source>
        <dbReference type="EMBL" id="KAA5536309.1"/>
    </source>
</evidence>
<dbReference type="Gene3D" id="3.30.70.100">
    <property type="match status" value="1"/>
</dbReference>
<dbReference type="AlphaFoldDB" id="A0A5M6CT24"/>
<dbReference type="SUPFAM" id="SSF55008">
    <property type="entry name" value="HMA, heavy metal-associated domain"/>
    <property type="match status" value="1"/>
</dbReference>
<protein>
    <submittedName>
        <fullName evidence="3">Heavy-metal-associated domain-containing protein</fullName>
    </submittedName>
</protein>
<dbReference type="GO" id="GO:0046872">
    <property type="term" value="F:metal ion binding"/>
    <property type="evidence" value="ECO:0007669"/>
    <property type="project" value="UniProtKB-KW"/>
</dbReference>
<gene>
    <name evidence="3" type="ORF">F0919_01175</name>
</gene>
<keyword evidence="1" id="KW-0479">Metal-binding</keyword>
<comment type="caution">
    <text evidence="3">The sequence shown here is derived from an EMBL/GenBank/DDBJ whole genome shotgun (WGS) entry which is preliminary data.</text>
</comment>
<reference evidence="3 4" key="1">
    <citation type="submission" date="2019-09" db="EMBL/GenBank/DDBJ databases">
        <title>Genome sequence and assembly of Taibaiella sp.</title>
        <authorList>
            <person name="Chhetri G."/>
        </authorList>
    </citation>
    <scope>NUCLEOTIDE SEQUENCE [LARGE SCALE GENOMIC DNA]</scope>
    <source>
        <strain evidence="3 4">KVB11</strain>
    </source>
</reference>
<evidence type="ECO:0000313" key="4">
    <source>
        <dbReference type="Proteomes" id="UP000323632"/>
    </source>
</evidence>
<dbReference type="Pfam" id="PF00403">
    <property type="entry name" value="HMA"/>
    <property type="match status" value="1"/>
</dbReference>
<evidence type="ECO:0000259" key="2">
    <source>
        <dbReference type="PROSITE" id="PS50846"/>
    </source>
</evidence>
<keyword evidence="4" id="KW-1185">Reference proteome</keyword>
<sequence>MVSTIKVINATNLITTPLLCLMGMLSAARINDESGFFFDVLQHLNYLTLQSKTWLMFKRFVYVMLLLMMVNHCQAQVLSAKVGINGLTCSQCSRSVEIQLRKLSFVKNVNMNLASTEGTLQFKEGSDIDFLKIAKAVKDAGFSVRFLDAEIDMQKVKMHEKGFTIGNDLYLFPDAKNIQSANAKFRFLGKMFSSGKNESNTNESPAKGHVYSLKLAS</sequence>
<dbReference type="InterPro" id="IPR036163">
    <property type="entry name" value="HMA_dom_sf"/>
</dbReference>